<dbReference type="FunFam" id="2.30.29.30:FF:000002">
    <property type="entry name" value="Band 4.1-like protein 5 isoform 1"/>
    <property type="match status" value="1"/>
</dbReference>
<dbReference type="Gene3D" id="1.20.900.10">
    <property type="entry name" value="Dbl homology (DH) domain"/>
    <property type="match status" value="1"/>
</dbReference>
<dbReference type="InterPro" id="IPR041788">
    <property type="entry name" value="FARP1/FARP2/FRMD7_FERM_C"/>
</dbReference>
<dbReference type="SUPFAM" id="SSF54236">
    <property type="entry name" value="Ubiquitin-like"/>
    <property type="match status" value="1"/>
</dbReference>
<dbReference type="FunFam" id="1.20.80.10:FF:000005">
    <property type="entry name" value="FERM, RhoGEF and pleckstrin domain-containing protein 1"/>
    <property type="match status" value="1"/>
</dbReference>
<keyword evidence="8" id="KW-1185">Reference proteome</keyword>
<dbReference type="SMART" id="SM00295">
    <property type="entry name" value="B41"/>
    <property type="match status" value="1"/>
</dbReference>
<reference evidence="8" key="1">
    <citation type="submission" date="2022-10" db="EMBL/GenBank/DDBJ databases">
        <title>Genome assembly of Pristionchus species.</title>
        <authorList>
            <person name="Yoshida K."/>
            <person name="Sommer R.J."/>
        </authorList>
    </citation>
    <scope>NUCLEOTIDE SEQUENCE [LARGE SCALE GENOMIC DNA]</scope>
    <source>
        <strain evidence="8">RS5460</strain>
    </source>
</reference>
<dbReference type="PANTHER" id="PTHR45858">
    <property type="entry name" value="FERM DOMAIN CONTAINING PROTEIN"/>
    <property type="match status" value="1"/>
</dbReference>
<dbReference type="FunFam" id="2.30.29.30:FF:000046">
    <property type="entry name" value="FERM, RhoGEF and pleckstrin domain-containing protein 1"/>
    <property type="match status" value="1"/>
</dbReference>
<dbReference type="AlphaFoldDB" id="A0AAN5C5X4"/>
<dbReference type="InterPro" id="IPR018979">
    <property type="entry name" value="FERM_N"/>
</dbReference>
<dbReference type="InterPro" id="IPR001849">
    <property type="entry name" value="PH_domain"/>
</dbReference>
<dbReference type="SUPFAM" id="SSF50729">
    <property type="entry name" value="PH domain-like"/>
    <property type="match status" value="3"/>
</dbReference>
<dbReference type="Gene3D" id="2.30.29.30">
    <property type="entry name" value="Pleckstrin-homology domain (PH domain)/Phosphotyrosine-binding domain (PTB)"/>
    <property type="match status" value="3"/>
</dbReference>
<feature type="non-terminal residue" evidence="7">
    <location>
        <position position="1"/>
    </location>
</feature>
<dbReference type="InterPro" id="IPR014352">
    <property type="entry name" value="FERM/acyl-CoA-bd_prot_sf"/>
</dbReference>
<accession>A0AAN5C5X4</accession>
<evidence type="ECO:0000313" key="7">
    <source>
        <dbReference type="EMBL" id="GMR31850.1"/>
    </source>
</evidence>
<dbReference type="InterPro" id="IPR014847">
    <property type="entry name" value="FA"/>
</dbReference>
<evidence type="ECO:0000256" key="2">
    <source>
        <dbReference type="ARBA" id="ARBA00022737"/>
    </source>
</evidence>
<dbReference type="FunFam" id="3.10.20.90:FF:000040">
    <property type="entry name" value="FERM, RhoGEF and pleckstrin domain-containing protein"/>
    <property type="match status" value="1"/>
</dbReference>
<evidence type="ECO:0000259" key="6">
    <source>
        <dbReference type="PROSITE" id="PS50057"/>
    </source>
</evidence>
<comment type="caution">
    <text evidence="7">The sequence shown here is derived from an EMBL/GenBank/DDBJ whole genome shotgun (WGS) entry which is preliminary data.</text>
</comment>
<dbReference type="SMART" id="SM00233">
    <property type="entry name" value="PH"/>
    <property type="match status" value="2"/>
</dbReference>
<dbReference type="Pfam" id="PF00169">
    <property type="entry name" value="PH"/>
    <property type="match status" value="1"/>
</dbReference>
<dbReference type="SUPFAM" id="SSF47031">
    <property type="entry name" value="Second domain of FERM"/>
    <property type="match status" value="1"/>
</dbReference>
<dbReference type="GO" id="GO:0005085">
    <property type="term" value="F:guanyl-nucleotide exchange factor activity"/>
    <property type="evidence" value="ECO:0007669"/>
    <property type="project" value="UniProtKB-KW"/>
</dbReference>
<sequence length="1086" mass="122806">LSDGDSFYSGIEGPLTAQMTRRHVYLASYGRADMGSIPRGVGAPPPPGTHSPRGKLMCIKVRLLDDTIAVFHLGHKALGQTLMDEVCRHLNLLERDYFGLVFVDCTGLQCWLEMEKPILRQIANTRADAKFYLILKFYIPNPVDLEEEYTRYLFTLQIRRDLSSGELICSEATSALLAAYIVQSDCGDFSEDDYPDARYLSHSRFVPNQSYDFQELVRNNHRRLIGMSPGESDLALLEVARRCEFYGIKLHPAKDVEGADASLAAFHGGIKVYHQHHCVSTFSWAKVRKLSFKRKKLLVKLHPDASQFYKETIEFFFETRNECKTFWKKCVEQHAFFRCATSDQPRKDTKLFSSGSSFRYRGRTHKELIDYVREHHKRREPFTRPLRSATVHQSNYCSSYVSGYVSDPGTARSLPPLRDQSGTLDARISRKNRSTRTVSVADRCTSDVEAGPSHYDMTRSSIAESDYARIQRKKIIVPGVNSTFATGSLSKSLPGGNHSLIRSVSSDSGEETFGKSAAASETSLAPKKSSESLASRPLPDLPKRREEGDDLPLPPLPLPPLSFPPLSLPPLSLPPPIAPTLITSESFDYSFTPDKTTHVIRDFLMNERTAERDLRIIASAHSSLRGVSGCRPVDETLALFTELHSLAVLSLKELEEIVEPWRGFSSLPSLLLRTSHNSLGLYDRLIDQLPVLLSALDQCTVSQPAFAAQIRKFESSEECYLTLNWLIVRAISRLTYWPSLLASLIEAILSSGNEDEGALSAARICLDKVPSFVDRTLRTRLSLYSFVTLLQAEADLHLSATLTHPHRRLIRVGRVERGTRRGLVSRLFLLFNDCLLIASRFHPEDESTSFRVNLTLPLKGMLFEDGDSYSITNRPSDSITLYHQENCVAFVSNSREEWLGGIGEAVKAAVKTRAELPPVHIEERGEEEKNGEEKRATKSPVENSCSIPRKMSAIEMCWHRNCAIRYEDWINMATTFKSGYMLRKLRNSQGWQKLWIVLANFSLFFFKTHTETVPLASLPLLEYSVCIPTLQDDMQHEHVFKLVFSTHTYFFRAENHHNMMGWIESIRLCSLNRRPFDAITALALHL</sequence>
<dbReference type="InterPro" id="IPR019748">
    <property type="entry name" value="FERM_central"/>
</dbReference>
<feature type="domain" description="FERM" evidence="6">
    <location>
        <begin position="57"/>
        <end position="341"/>
    </location>
</feature>
<dbReference type="InterPro" id="IPR011993">
    <property type="entry name" value="PH-like_dom_sf"/>
</dbReference>
<dbReference type="EMBL" id="BTRK01000001">
    <property type="protein sequence ID" value="GMR31850.1"/>
    <property type="molecule type" value="Genomic_DNA"/>
</dbReference>
<dbReference type="InterPro" id="IPR019747">
    <property type="entry name" value="FERM_CS"/>
</dbReference>
<dbReference type="InterPro" id="IPR029071">
    <property type="entry name" value="Ubiquitin-like_domsf"/>
</dbReference>
<dbReference type="PANTHER" id="PTHR45858:SF5">
    <property type="entry name" value="MOESIN_EZRIN_RADIXIN HOMOLOG 1"/>
    <property type="match status" value="1"/>
</dbReference>
<dbReference type="PROSITE" id="PS50010">
    <property type="entry name" value="DH_2"/>
    <property type="match status" value="1"/>
</dbReference>
<dbReference type="Gene3D" id="1.20.80.10">
    <property type="match status" value="1"/>
</dbReference>
<dbReference type="PROSITE" id="PS50003">
    <property type="entry name" value="PH_DOMAIN"/>
    <property type="match status" value="1"/>
</dbReference>
<dbReference type="Pfam" id="PF09379">
    <property type="entry name" value="FERM_N"/>
    <property type="match status" value="1"/>
</dbReference>
<feature type="domain" description="PH" evidence="4">
    <location>
        <begin position="974"/>
        <end position="1071"/>
    </location>
</feature>
<dbReference type="PROSITE" id="PS00660">
    <property type="entry name" value="FERM_1"/>
    <property type="match status" value="1"/>
</dbReference>
<dbReference type="PROSITE" id="PS50057">
    <property type="entry name" value="FERM_3"/>
    <property type="match status" value="1"/>
</dbReference>
<dbReference type="Proteomes" id="UP001328107">
    <property type="component" value="Unassembled WGS sequence"/>
</dbReference>
<gene>
    <name evidence="7" type="ORF">PMAYCL1PPCAC_02045</name>
</gene>
<evidence type="ECO:0000259" key="4">
    <source>
        <dbReference type="PROSITE" id="PS50003"/>
    </source>
</evidence>
<evidence type="ECO:0000256" key="3">
    <source>
        <dbReference type="SAM" id="MobiDB-lite"/>
    </source>
</evidence>
<dbReference type="CDD" id="cd17098">
    <property type="entry name" value="FERM_F1_FARP1_like"/>
    <property type="match status" value="1"/>
</dbReference>
<dbReference type="PRINTS" id="PR00935">
    <property type="entry name" value="BAND41"/>
</dbReference>
<dbReference type="InterPro" id="IPR018980">
    <property type="entry name" value="FERM_PH-like_C"/>
</dbReference>
<dbReference type="InterPro" id="IPR035899">
    <property type="entry name" value="DBL_dom_sf"/>
</dbReference>
<dbReference type="CDD" id="cd13193">
    <property type="entry name" value="FERM_C_FARP1-like"/>
    <property type="match status" value="1"/>
</dbReference>
<proteinExistence type="predicted"/>
<dbReference type="CDD" id="cd14473">
    <property type="entry name" value="FERM_B-lobe"/>
    <property type="match status" value="1"/>
</dbReference>
<dbReference type="SMART" id="SM01195">
    <property type="entry name" value="FA"/>
    <property type="match status" value="1"/>
</dbReference>
<dbReference type="InterPro" id="IPR019749">
    <property type="entry name" value="Band_41_domain"/>
</dbReference>
<feature type="compositionally biased region" description="Basic and acidic residues" evidence="3">
    <location>
        <begin position="920"/>
        <end position="936"/>
    </location>
</feature>
<protein>
    <recommendedName>
        <fullName evidence="9">Frm-3</fullName>
    </recommendedName>
</protein>
<dbReference type="SUPFAM" id="SSF48065">
    <property type="entry name" value="DBL homology domain (DH-domain)"/>
    <property type="match status" value="1"/>
</dbReference>
<keyword evidence="1" id="KW-0344">Guanine-nucleotide releasing factor</keyword>
<dbReference type="InterPro" id="IPR035963">
    <property type="entry name" value="FERM_2"/>
</dbReference>
<organism evidence="7 8">
    <name type="scientific">Pristionchus mayeri</name>
    <dbReference type="NCBI Taxonomy" id="1317129"/>
    <lineage>
        <taxon>Eukaryota</taxon>
        <taxon>Metazoa</taxon>
        <taxon>Ecdysozoa</taxon>
        <taxon>Nematoda</taxon>
        <taxon>Chromadorea</taxon>
        <taxon>Rhabditida</taxon>
        <taxon>Rhabditina</taxon>
        <taxon>Diplogasteromorpha</taxon>
        <taxon>Diplogasteroidea</taxon>
        <taxon>Neodiplogasteridae</taxon>
        <taxon>Pristionchus</taxon>
    </lineage>
</organism>
<dbReference type="SMART" id="SM01196">
    <property type="entry name" value="FERM_C"/>
    <property type="match status" value="1"/>
</dbReference>
<evidence type="ECO:0000259" key="5">
    <source>
        <dbReference type="PROSITE" id="PS50010"/>
    </source>
</evidence>
<dbReference type="Pfam" id="PF00373">
    <property type="entry name" value="FERM_M"/>
    <property type="match status" value="1"/>
</dbReference>
<evidence type="ECO:0000313" key="8">
    <source>
        <dbReference type="Proteomes" id="UP001328107"/>
    </source>
</evidence>
<dbReference type="InterPro" id="IPR000219">
    <property type="entry name" value="DH_dom"/>
</dbReference>
<evidence type="ECO:0008006" key="9">
    <source>
        <dbReference type="Google" id="ProtNLM"/>
    </source>
</evidence>
<feature type="region of interest" description="Disordered" evidence="3">
    <location>
        <begin position="917"/>
        <end position="941"/>
    </location>
</feature>
<name>A0AAN5C5X4_9BILA</name>
<dbReference type="InterPro" id="IPR000299">
    <property type="entry name" value="FERM_domain"/>
</dbReference>
<evidence type="ECO:0000256" key="1">
    <source>
        <dbReference type="ARBA" id="ARBA00022658"/>
    </source>
</evidence>
<dbReference type="Pfam" id="PF08736">
    <property type="entry name" value="FA"/>
    <property type="match status" value="1"/>
</dbReference>
<dbReference type="Gene3D" id="3.10.20.90">
    <property type="entry name" value="Phosphatidylinositol 3-kinase Catalytic Subunit, Chain A, domain 1"/>
    <property type="match status" value="1"/>
</dbReference>
<keyword evidence="2" id="KW-0677">Repeat</keyword>
<feature type="region of interest" description="Disordered" evidence="3">
    <location>
        <begin position="487"/>
        <end position="558"/>
    </location>
</feature>
<dbReference type="InterPro" id="IPR051835">
    <property type="entry name" value="RAC1-GEF"/>
</dbReference>
<feature type="domain" description="DH" evidence="5">
    <location>
        <begin position="595"/>
        <end position="776"/>
    </location>
</feature>
<dbReference type="Pfam" id="PF09380">
    <property type="entry name" value="FERM_C"/>
    <property type="match status" value="1"/>
</dbReference>